<sequence>MVYKYNNYYYWENLIITGQNIWDSHFMNLPLNEKSIFINTSIIDYQQNIFENNWCCYPNILATLGFLQYVYLPTAFFNILNCKADELFVPICSSEEFISELNKTDKYITYMNPSQNFDKYILELNTYWTLNENACIDKLKNFCKKFNNAWNKQDTILSINIFLKPQEIAEYIMNDKNDTVFLEVIEEEIGLTKDELFHLCNNLYNNEFMKKNFVELLNNKISCITY</sequence>
<proteinExistence type="predicted"/>
<gene>
    <name evidence="1" type="ORF">HGG79_16490</name>
</gene>
<protein>
    <submittedName>
        <fullName evidence="1">Uncharacterized protein</fullName>
    </submittedName>
</protein>
<reference evidence="1 2" key="1">
    <citation type="submission" date="2020-04" db="EMBL/GenBank/DDBJ databases">
        <title>Genomic insights into acetone-butanol-ethanol (ABE) fermentation by sequencing solventogenic clostridia strains.</title>
        <authorList>
            <person name="Brown S."/>
        </authorList>
    </citation>
    <scope>NUCLEOTIDE SEQUENCE [LARGE SCALE GENOMIC DNA]</scope>
    <source>
        <strain evidence="1 2">DJ011</strain>
    </source>
</reference>
<evidence type="ECO:0000313" key="1">
    <source>
        <dbReference type="EMBL" id="MBC2399356.1"/>
    </source>
</evidence>
<organism evidence="1 2">
    <name type="scientific">Clostridium tetanomorphum</name>
    <dbReference type="NCBI Taxonomy" id="1553"/>
    <lineage>
        <taxon>Bacteria</taxon>
        <taxon>Bacillati</taxon>
        <taxon>Bacillota</taxon>
        <taxon>Clostridia</taxon>
        <taxon>Eubacteriales</taxon>
        <taxon>Clostridiaceae</taxon>
        <taxon>Clostridium</taxon>
    </lineage>
</organism>
<dbReference type="RefSeq" id="WP_035149440.1">
    <property type="nucleotide sequence ID" value="NZ_JAAZWO010000026.1"/>
</dbReference>
<accession>A0A923J1L1</accession>
<evidence type="ECO:0000313" key="2">
    <source>
        <dbReference type="Proteomes" id="UP000563151"/>
    </source>
</evidence>
<dbReference type="EMBL" id="JAAZWO010000026">
    <property type="protein sequence ID" value="MBC2399356.1"/>
    <property type="molecule type" value="Genomic_DNA"/>
</dbReference>
<name>A0A923J1L1_CLOTT</name>
<dbReference type="AlphaFoldDB" id="A0A923J1L1"/>
<comment type="caution">
    <text evidence="1">The sequence shown here is derived from an EMBL/GenBank/DDBJ whole genome shotgun (WGS) entry which is preliminary data.</text>
</comment>
<dbReference type="Proteomes" id="UP000563151">
    <property type="component" value="Unassembled WGS sequence"/>
</dbReference>
<keyword evidence="2" id="KW-1185">Reference proteome</keyword>